<gene>
    <name evidence="10" type="ORF">F9K24_08765</name>
</gene>
<evidence type="ECO:0000256" key="2">
    <source>
        <dbReference type="ARBA" id="ARBA00012438"/>
    </source>
</evidence>
<keyword evidence="6" id="KW-1133">Transmembrane helix</keyword>
<dbReference type="EC" id="2.7.13.3" evidence="2"/>
<name>A0A833H212_9LEPT</name>
<dbReference type="InterPro" id="IPR004358">
    <property type="entry name" value="Sig_transdc_His_kin-like_C"/>
</dbReference>
<comment type="catalytic activity">
    <reaction evidence="1">
        <text>ATP + protein L-histidine = ADP + protein N-phospho-L-histidine.</text>
        <dbReference type="EC" id="2.7.13.3"/>
    </reaction>
</comment>
<dbReference type="InterPro" id="IPR001789">
    <property type="entry name" value="Sig_transdc_resp-reg_receiver"/>
</dbReference>
<feature type="transmembrane region" description="Helical" evidence="6">
    <location>
        <begin position="165"/>
        <end position="186"/>
    </location>
</feature>
<dbReference type="SMART" id="SM00388">
    <property type="entry name" value="HisKA"/>
    <property type="match status" value="1"/>
</dbReference>
<dbReference type="Gene3D" id="3.40.50.2300">
    <property type="match status" value="1"/>
</dbReference>
<comment type="caution">
    <text evidence="10">The sequence shown here is derived from an EMBL/GenBank/DDBJ whole genome shotgun (WGS) entry which is preliminary data.</text>
</comment>
<evidence type="ECO:0000256" key="7">
    <source>
        <dbReference type="SAM" id="SignalP"/>
    </source>
</evidence>
<dbReference type="Gene3D" id="3.30.565.10">
    <property type="entry name" value="Histidine kinase-like ATPase, C-terminal domain"/>
    <property type="match status" value="1"/>
</dbReference>
<dbReference type="InterPro" id="IPR011623">
    <property type="entry name" value="7TMR_DISM_rcpt_extracell_dom1"/>
</dbReference>
<dbReference type="PANTHER" id="PTHR45339:SF1">
    <property type="entry name" value="HYBRID SIGNAL TRANSDUCTION HISTIDINE KINASE J"/>
    <property type="match status" value="1"/>
</dbReference>
<dbReference type="Pfam" id="PF07695">
    <property type="entry name" value="7TMR-DISM_7TM"/>
    <property type="match status" value="1"/>
</dbReference>
<dbReference type="CDD" id="cd16922">
    <property type="entry name" value="HATPase_EvgS-ArcB-TorS-like"/>
    <property type="match status" value="1"/>
</dbReference>
<dbReference type="InterPro" id="IPR036097">
    <property type="entry name" value="HisK_dim/P_sf"/>
</dbReference>
<evidence type="ECO:0000259" key="9">
    <source>
        <dbReference type="PROSITE" id="PS50110"/>
    </source>
</evidence>
<proteinExistence type="predicted"/>
<reference evidence="10 11" key="1">
    <citation type="submission" date="2019-10" db="EMBL/GenBank/DDBJ databases">
        <title>Extracellular Electron Transfer in a Candidatus Methanoperedens spp. Enrichment Culture.</title>
        <authorList>
            <person name="Berger S."/>
            <person name="Rangel Shaw D."/>
            <person name="Berben T."/>
            <person name="In 'T Zandt M."/>
            <person name="Frank J."/>
            <person name="Reimann J."/>
            <person name="Jetten M.S.M."/>
            <person name="Welte C.U."/>
        </authorList>
    </citation>
    <scope>NUCLEOTIDE SEQUENCE [LARGE SCALE GENOMIC DNA]</scope>
    <source>
        <strain evidence="10">SB12</strain>
    </source>
</reference>
<dbReference type="AlphaFoldDB" id="A0A833H212"/>
<dbReference type="InterPro" id="IPR011006">
    <property type="entry name" value="CheY-like_superfamily"/>
</dbReference>
<dbReference type="PROSITE" id="PS50110">
    <property type="entry name" value="RESPONSE_REGULATORY"/>
    <property type="match status" value="1"/>
</dbReference>
<feature type="transmembrane region" description="Helical" evidence="6">
    <location>
        <begin position="316"/>
        <end position="337"/>
    </location>
</feature>
<evidence type="ECO:0000313" key="11">
    <source>
        <dbReference type="Proteomes" id="UP000460298"/>
    </source>
</evidence>
<dbReference type="EMBL" id="WBUI01000007">
    <property type="protein sequence ID" value="KAB2932947.1"/>
    <property type="molecule type" value="Genomic_DNA"/>
</dbReference>
<dbReference type="PRINTS" id="PR00344">
    <property type="entry name" value="BCTRLSENSOR"/>
</dbReference>
<feature type="transmembrane region" description="Helical" evidence="6">
    <location>
        <begin position="228"/>
        <end position="248"/>
    </location>
</feature>
<feature type="transmembrane region" description="Helical" evidence="6">
    <location>
        <begin position="198"/>
        <end position="216"/>
    </location>
</feature>
<dbReference type="GO" id="GO:0000155">
    <property type="term" value="F:phosphorelay sensor kinase activity"/>
    <property type="evidence" value="ECO:0007669"/>
    <property type="project" value="InterPro"/>
</dbReference>
<dbReference type="Pfam" id="PF00512">
    <property type="entry name" value="HisKA"/>
    <property type="match status" value="1"/>
</dbReference>
<evidence type="ECO:0000256" key="4">
    <source>
        <dbReference type="ARBA" id="ARBA00023012"/>
    </source>
</evidence>
<feature type="domain" description="Response regulatory" evidence="9">
    <location>
        <begin position="658"/>
        <end position="777"/>
    </location>
</feature>
<dbReference type="SUPFAM" id="SSF52172">
    <property type="entry name" value="CheY-like"/>
    <property type="match status" value="1"/>
</dbReference>
<keyword evidence="7" id="KW-0732">Signal</keyword>
<organism evidence="10 11">
    <name type="scientific">Leptonema illini</name>
    <dbReference type="NCBI Taxonomy" id="183"/>
    <lineage>
        <taxon>Bacteria</taxon>
        <taxon>Pseudomonadati</taxon>
        <taxon>Spirochaetota</taxon>
        <taxon>Spirochaetia</taxon>
        <taxon>Leptospirales</taxon>
        <taxon>Leptospiraceae</taxon>
        <taxon>Leptonema</taxon>
    </lineage>
</organism>
<dbReference type="SUPFAM" id="SSF47384">
    <property type="entry name" value="Homodimeric domain of signal transducing histidine kinase"/>
    <property type="match status" value="1"/>
</dbReference>
<dbReference type="CDD" id="cd17546">
    <property type="entry name" value="REC_hyHK_CKI1_RcsC-like"/>
    <property type="match status" value="1"/>
</dbReference>
<dbReference type="Proteomes" id="UP000460298">
    <property type="component" value="Unassembled WGS sequence"/>
</dbReference>
<dbReference type="SMART" id="SM00448">
    <property type="entry name" value="REC"/>
    <property type="match status" value="1"/>
</dbReference>
<dbReference type="InterPro" id="IPR003661">
    <property type="entry name" value="HisK_dim/P_dom"/>
</dbReference>
<evidence type="ECO:0000313" key="10">
    <source>
        <dbReference type="EMBL" id="KAB2932947.1"/>
    </source>
</evidence>
<dbReference type="InterPro" id="IPR005467">
    <property type="entry name" value="His_kinase_dom"/>
</dbReference>
<dbReference type="Pfam" id="PF00072">
    <property type="entry name" value="Response_reg"/>
    <property type="match status" value="1"/>
</dbReference>
<dbReference type="Pfam" id="PF02518">
    <property type="entry name" value="HATPase_c"/>
    <property type="match status" value="1"/>
</dbReference>
<keyword evidence="6" id="KW-0812">Transmembrane</keyword>
<keyword evidence="4" id="KW-0902">Two-component regulatory system</keyword>
<feature type="signal peptide" evidence="7">
    <location>
        <begin position="1"/>
        <end position="18"/>
    </location>
</feature>
<dbReference type="FunFam" id="3.30.565.10:FF:000010">
    <property type="entry name" value="Sensor histidine kinase RcsC"/>
    <property type="match status" value="1"/>
</dbReference>
<feature type="domain" description="Histidine kinase" evidence="8">
    <location>
        <begin position="419"/>
        <end position="640"/>
    </location>
</feature>
<feature type="transmembrane region" description="Helical" evidence="6">
    <location>
        <begin position="289"/>
        <end position="309"/>
    </location>
</feature>
<dbReference type="Gene3D" id="1.10.287.130">
    <property type="match status" value="1"/>
</dbReference>
<dbReference type="SMART" id="SM00387">
    <property type="entry name" value="HATPase_c"/>
    <property type="match status" value="1"/>
</dbReference>
<dbReference type="PANTHER" id="PTHR45339">
    <property type="entry name" value="HYBRID SIGNAL TRANSDUCTION HISTIDINE KINASE J"/>
    <property type="match status" value="1"/>
</dbReference>
<dbReference type="PROSITE" id="PS50109">
    <property type="entry name" value="HIS_KIN"/>
    <property type="match status" value="1"/>
</dbReference>
<dbReference type="CDD" id="cd00082">
    <property type="entry name" value="HisKA"/>
    <property type="match status" value="1"/>
</dbReference>
<feature type="chain" id="PRO_5032952875" description="histidine kinase" evidence="7">
    <location>
        <begin position="19"/>
        <end position="783"/>
    </location>
</feature>
<dbReference type="InterPro" id="IPR036890">
    <property type="entry name" value="HATPase_C_sf"/>
</dbReference>
<dbReference type="InterPro" id="IPR003594">
    <property type="entry name" value="HATPase_dom"/>
</dbReference>
<evidence type="ECO:0000256" key="6">
    <source>
        <dbReference type="SAM" id="Phobius"/>
    </source>
</evidence>
<dbReference type="PROSITE" id="PS51257">
    <property type="entry name" value="PROKAR_LIPOPROTEIN"/>
    <property type="match status" value="1"/>
</dbReference>
<feature type="modified residue" description="4-aspartylphosphate" evidence="5">
    <location>
        <position position="707"/>
    </location>
</feature>
<dbReference type="SUPFAM" id="SSF55874">
    <property type="entry name" value="ATPase domain of HSP90 chaperone/DNA topoisomerase II/histidine kinase"/>
    <property type="match status" value="1"/>
</dbReference>
<feature type="transmembrane region" description="Helical" evidence="6">
    <location>
        <begin position="260"/>
        <end position="283"/>
    </location>
</feature>
<evidence type="ECO:0000256" key="5">
    <source>
        <dbReference type="PROSITE-ProRule" id="PRU00169"/>
    </source>
</evidence>
<evidence type="ECO:0000259" key="8">
    <source>
        <dbReference type="PROSITE" id="PS50109"/>
    </source>
</evidence>
<evidence type="ECO:0000256" key="3">
    <source>
        <dbReference type="ARBA" id="ARBA00022553"/>
    </source>
</evidence>
<keyword evidence="6" id="KW-0472">Membrane</keyword>
<evidence type="ECO:0000256" key="1">
    <source>
        <dbReference type="ARBA" id="ARBA00000085"/>
    </source>
</evidence>
<sequence length="783" mass="87529">MRAQILIVPMLLSLLACKAEPARLELLLDDHRTIEFHHLSGSSPATDPDLPSHTLLWQAVDSNSELHQGFYSGRLYIRLTLSDSQNGKYRIRLRNSNLENVDFLDPATGAVIHEGVRSRSRAVFPSFELDTDGGRSLLIRVDSRTPYRLPLEIIPESEWTNTERLSGIVPAFVGGATLTLLVYYFLLWRRTGDHSSLYFLPYLLFVSLHRLTYHGVLTPLLKPDNGHLQLPLALFFSLGATIILLLWTNHFLRPLIFGPAMRYLTQLSVIIAAALLVAVPFTPYLANQLTYLMALPYSVYLILLGFTAARMGYGPALYFGLSVLTFPVSIITTFLLTVGMSSIPPYVDFAVDASFLLQILLMAFAIVDGLRSEVQEAHDKLESEVRLRTAELREEVIERTRAQKSAEEANRAKTQFLANISHEIRTPMNVILGTNELLREQPDLKEDQRQLLAAMHQAGVSLLQILDDVLQTSRLELGQVNVNQQDFLLREWLDHLCAPFAMRMTSAGVSFQMQINDVPDRLIGDATSASQILGNLLSNAVKFTSQGSIKLIVSKAEERDGKVGIRFSVIDTGIGIPEEDHAHVFSPFSPASSRTAARYGGTGLGLSIAQSLTKLLGGTLTFESRLGSGSQFTLTLPFRRAQEKAATAPAAERFINARILLAEDQPENRFLFDRYLRKHVRELIFAEDGEQAVSTYSSTGFDLVLMDIRMPVMDGYEAYVRIREFESASGRHHTPVLALTAHAMDADQDRLRQTGFDEILTKPVRKTDLLDAIQRHIDVVRPF</sequence>
<keyword evidence="3 5" id="KW-0597">Phosphoprotein</keyword>
<accession>A0A833H212</accession>
<protein>
    <recommendedName>
        <fullName evidence="2">histidine kinase</fullName>
        <ecNumber evidence="2">2.7.13.3</ecNumber>
    </recommendedName>
</protein>